<gene>
    <name evidence="2" type="ORF">RNC47_06175</name>
</gene>
<evidence type="ECO:0000256" key="1">
    <source>
        <dbReference type="SAM" id="SignalP"/>
    </source>
</evidence>
<organism evidence="2 3">
    <name type="scientific">Streptomyces millisiae</name>
    <dbReference type="NCBI Taxonomy" id="3075542"/>
    <lineage>
        <taxon>Bacteria</taxon>
        <taxon>Bacillati</taxon>
        <taxon>Actinomycetota</taxon>
        <taxon>Actinomycetes</taxon>
        <taxon>Kitasatosporales</taxon>
        <taxon>Streptomycetaceae</taxon>
        <taxon>Streptomyces</taxon>
    </lineage>
</organism>
<comment type="caution">
    <text evidence="2">The sequence shown here is derived from an EMBL/GenBank/DDBJ whole genome shotgun (WGS) entry which is preliminary data.</text>
</comment>
<name>A0ABU2LK21_9ACTN</name>
<dbReference type="NCBIfam" id="NF040603">
    <property type="entry name" value="choice_anch_P"/>
    <property type="match status" value="1"/>
</dbReference>
<proteinExistence type="predicted"/>
<reference evidence="3" key="1">
    <citation type="submission" date="2023-07" db="EMBL/GenBank/DDBJ databases">
        <title>30 novel species of actinomycetes from the DSMZ collection.</title>
        <authorList>
            <person name="Nouioui I."/>
        </authorList>
    </citation>
    <scope>NUCLEOTIDE SEQUENCE [LARGE SCALE GENOMIC DNA]</scope>
    <source>
        <strain evidence="3">DSM 44918</strain>
    </source>
</reference>
<feature type="chain" id="PRO_5046983010" evidence="1">
    <location>
        <begin position="27"/>
        <end position="229"/>
    </location>
</feature>
<protein>
    <submittedName>
        <fullName evidence="2">Choice-of-anchor P family protein</fullName>
    </submittedName>
</protein>
<dbReference type="Proteomes" id="UP001183420">
    <property type="component" value="Unassembled WGS sequence"/>
</dbReference>
<accession>A0ABU2LK21</accession>
<keyword evidence="1" id="KW-0732">Signal</keyword>
<evidence type="ECO:0000313" key="2">
    <source>
        <dbReference type="EMBL" id="MDT0317929.1"/>
    </source>
</evidence>
<dbReference type="RefSeq" id="WP_311596231.1">
    <property type="nucleotide sequence ID" value="NZ_JAVREM010000004.1"/>
</dbReference>
<feature type="signal peptide" evidence="1">
    <location>
        <begin position="1"/>
        <end position="26"/>
    </location>
</feature>
<keyword evidence="3" id="KW-1185">Reference proteome</keyword>
<evidence type="ECO:0000313" key="3">
    <source>
        <dbReference type="Proteomes" id="UP001183420"/>
    </source>
</evidence>
<sequence>MSFGGPAAGAWLATAVTLLLVGGALAAATDATTASAAPADTVAPGSSSALGLSSTLGGVDVAEAHAHYPEGPLRVTVDSVEVGAAASEGGPSGTALAATASVTGDDTTGQTAARAGVEALTLDLGEGTLTSGPVSADCSAGPGQATTGLVSLTDAGLTLPGHDPLTFDQAPAPDTVVHLPDGLGRVVLNEQLAGADGALTINALRLETPDGELTLGSAGCRGGGPLDEA</sequence>
<dbReference type="EMBL" id="JAVREM010000004">
    <property type="protein sequence ID" value="MDT0317929.1"/>
    <property type="molecule type" value="Genomic_DNA"/>
</dbReference>